<evidence type="ECO:0000259" key="15">
    <source>
        <dbReference type="Pfam" id="PF00425"/>
    </source>
</evidence>
<dbReference type="RefSeq" id="WP_173019809.1">
    <property type="nucleotide sequence ID" value="NZ_VJYJ02001784.1"/>
</dbReference>
<dbReference type="EMBL" id="VJYJ02001784">
    <property type="protein sequence ID" value="MQS10635.1"/>
    <property type="molecule type" value="Genomic_DNA"/>
</dbReference>
<keyword evidence="10" id="KW-0460">Magnesium</keyword>
<comment type="subunit">
    <text evidence="4">Heterotetramer consisting of two non-identical subunits: a beta subunit (TrpG) and a large alpha subunit (TrpE).</text>
</comment>
<organism evidence="16">
    <name type="scientific">Streptomyces alkaliphilus</name>
    <dbReference type="NCBI Taxonomy" id="1472722"/>
    <lineage>
        <taxon>Bacteria</taxon>
        <taxon>Bacillati</taxon>
        <taxon>Actinomycetota</taxon>
        <taxon>Actinomycetes</taxon>
        <taxon>Kitasatosporales</taxon>
        <taxon>Streptomycetaceae</taxon>
        <taxon>Streptomyces</taxon>
    </lineage>
</organism>
<dbReference type="Gene3D" id="3.60.120.10">
    <property type="entry name" value="Anthranilate synthase"/>
    <property type="match status" value="1"/>
</dbReference>
<keyword evidence="9" id="KW-0822">Tryptophan biosynthesis</keyword>
<feature type="domain" description="Chorismate-utilising enzyme C-terminal" evidence="15">
    <location>
        <begin position="19"/>
        <end position="132"/>
    </location>
</feature>
<evidence type="ECO:0000256" key="4">
    <source>
        <dbReference type="ARBA" id="ARBA00011575"/>
    </source>
</evidence>
<accession>A0A646IJU6</accession>
<reference evidence="16" key="1">
    <citation type="submission" date="2019-10" db="EMBL/GenBank/DDBJ databases">
        <title>Streptomyces sp. nov., a novel actinobacterium isolated from alkaline environment.</title>
        <authorList>
            <person name="Golinska P."/>
        </authorList>
    </citation>
    <scope>NUCLEOTIDE SEQUENCE</scope>
    <source>
        <strain evidence="16">IF17</strain>
    </source>
</reference>
<comment type="cofactor">
    <cofactor evidence="1">
        <name>Mg(2+)</name>
        <dbReference type="ChEBI" id="CHEBI:18420"/>
    </cofactor>
</comment>
<feature type="non-terminal residue" evidence="16">
    <location>
        <position position="133"/>
    </location>
</feature>
<dbReference type="Pfam" id="PF00425">
    <property type="entry name" value="Chorismate_bind"/>
    <property type="match status" value="1"/>
</dbReference>
<evidence type="ECO:0000256" key="9">
    <source>
        <dbReference type="ARBA" id="ARBA00022822"/>
    </source>
</evidence>
<keyword evidence="7" id="KW-0028">Amino-acid biosynthesis</keyword>
<dbReference type="SUPFAM" id="SSF56322">
    <property type="entry name" value="ADC synthase"/>
    <property type="match status" value="1"/>
</dbReference>
<dbReference type="GO" id="GO:0004049">
    <property type="term" value="F:anthranilate synthase activity"/>
    <property type="evidence" value="ECO:0007669"/>
    <property type="project" value="UniProtKB-EC"/>
</dbReference>
<protein>
    <recommendedName>
        <fullName evidence="6">Anthranilate synthase component 1</fullName>
        <ecNumber evidence="5">4.1.3.27</ecNumber>
    </recommendedName>
</protein>
<evidence type="ECO:0000256" key="14">
    <source>
        <dbReference type="ARBA" id="ARBA00047683"/>
    </source>
</evidence>
<dbReference type="GO" id="GO:0000162">
    <property type="term" value="P:L-tryptophan biosynthetic process"/>
    <property type="evidence" value="ECO:0007669"/>
    <property type="project" value="UniProtKB-KW"/>
</dbReference>
<comment type="similarity">
    <text evidence="3">Belongs to the anthranilate synthase component I family.</text>
</comment>
<dbReference type="GO" id="GO:0046872">
    <property type="term" value="F:metal ion binding"/>
    <property type="evidence" value="ECO:0007669"/>
    <property type="project" value="UniProtKB-KW"/>
</dbReference>
<evidence type="ECO:0000256" key="6">
    <source>
        <dbReference type="ARBA" id="ARBA00020653"/>
    </source>
</evidence>
<dbReference type="PANTHER" id="PTHR11236:SF46">
    <property type="entry name" value="ANTHRANILATE SYNTHASE COMPONENT 1"/>
    <property type="match status" value="1"/>
</dbReference>
<keyword evidence="8" id="KW-0479">Metal-binding</keyword>
<dbReference type="InterPro" id="IPR015890">
    <property type="entry name" value="Chorismate_C"/>
</dbReference>
<name>A0A646IJU6_9ACTN</name>
<dbReference type="InterPro" id="IPR005801">
    <property type="entry name" value="ADC_synthase"/>
</dbReference>
<evidence type="ECO:0000256" key="12">
    <source>
        <dbReference type="ARBA" id="ARBA00023239"/>
    </source>
</evidence>
<gene>
    <name evidence="16" type="ORF">FNX48_026780</name>
</gene>
<evidence type="ECO:0000256" key="1">
    <source>
        <dbReference type="ARBA" id="ARBA00001946"/>
    </source>
</evidence>
<comment type="catalytic activity">
    <reaction evidence="14">
        <text>chorismate + L-glutamine = anthranilate + pyruvate + L-glutamate + H(+)</text>
        <dbReference type="Rhea" id="RHEA:21732"/>
        <dbReference type="ChEBI" id="CHEBI:15361"/>
        <dbReference type="ChEBI" id="CHEBI:15378"/>
        <dbReference type="ChEBI" id="CHEBI:16567"/>
        <dbReference type="ChEBI" id="CHEBI:29748"/>
        <dbReference type="ChEBI" id="CHEBI:29985"/>
        <dbReference type="ChEBI" id="CHEBI:58359"/>
        <dbReference type="EC" id="4.1.3.27"/>
    </reaction>
</comment>
<dbReference type="AlphaFoldDB" id="A0A646IJU6"/>
<evidence type="ECO:0000256" key="3">
    <source>
        <dbReference type="ARBA" id="ARBA00009562"/>
    </source>
</evidence>
<evidence type="ECO:0000256" key="10">
    <source>
        <dbReference type="ARBA" id="ARBA00022842"/>
    </source>
</evidence>
<evidence type="ECO:0000256" key="11">
    <source>
        <dbReference type="ARBA" id="ARBA00023141"/>
    </source>
</evidence>
<evidence type="ECO:0000256" key="2">
    <source>
        <dbReference type="ARBA" id="ARBA00004873"/>
    </source>
</evidence>
<feature type="non-terminal residue" evidence="16">
    <location>
        <position position="1"/>
    </location>
</feature>
<comment type="function">
    <text evidence="13">Part of a heterotetrameric complex that catalyzes the two-step biosynthesis of anthranilate, an intermediate in the biosynthesis of L-tryptophan. In the first step, the glutamine-binding beta subunit (TrpG) of anthranilate synthase (AS) provides the glutamine amidotransferase activity which generates ammonia as a substrate that, along with chorismate, is used in the second step, catalyzed by the large alpha subunit of AS (TrpE) to produce anthranilate. In the absence of TrpG, TrpE can synthesize anthranilate directly from chorismate and high concentrations of ammonia.</text>
</comment>
<dbReference type="PANTHER" id="PTHR11236">
    <property type="entry name" value="AMINOBENZOATE/ANTHRANILATE SYNTHASE"/>
    <property type="match status" value="1"/>
</dbReference>
<evidence type="ECO:0000313" key="16">
    <source>
        <dbReference type="EMBL" id="MQS10635.1"/>
    </source>
</evidence>
<evidence type="ECO:0000256" key="5">
    <source>
        <dbReference type="ARBA" id="ARBA00012266"/>
    </source>
</evidence>
<evidence type="ECO:0000256" key="7">
    <source>
        <dbReference type="ARBA" id="ARBA00022605"/>
    </source>
</evidence>
<comment type="caution">
    <text evidence="16">The sequence shown here is derived from an EMBL/GenBank/DDBJ whole genome shotgun (WGS) entry which is preliminary data.</text>
</comment>
<dbReference type="Proteomes" id="UP000315516">
    <property type="component" value="Unassembled WGS sequence"/>
</dbReference>
<evidence type="ECO:0000256" key="8">
    <source>
        <dbReference type="ARBA" id="ARBA00022723"/>
    </source>
</evidence>
<comment type="pathway">
    <text evidence="2">Amino-acid biosynthesis; L-tryptophan biosynthesis; L-tryptophan from chorismate: step 1/5.</text>
</comment>
<proteinExistence type="inferred from homology"/>
<dbReference type="InterPro" id="IPR019999">
    <property type="entry name" value="Anth_synth_I-like"/>
</dbReference>
<keyword evidence="12 16" id="KW-0456">Lyase</keyword>
<keyword evidence="11" id="KW-0057">Aromatic amino acid biosynthesis</keyword>
<dbReference type="EC" id="4.1.3.27" evidence="5"/>
<evidence type="ECO:0000256" key="13">
    <source>
        <dbReference type="ARBA" id="ARBA00025634"/>
    </source>
</evidence>
<sequence>AQPLPPSRVPGFTTPWGGEAYREVVEVVKEHIRAGDAFQVVPSQRFETPCSASALDVYRVLRATNPSPYMYLLRIPGDDPGAFTTDHDAGGTTAAPAGGFDIVGSSPEALVKVEDGRAMLHPIAGTRPRDPDP</sequence>